<accession>W9Y7S0</accession>
<evidence type="ECO:0000256" key="1">
    <source>
        <dbReference type="SAM" id="MobiDB-lite"/>
    </source>
</evidence>
<feature type="transmembrane region" description="Helical" evidence="2">
    <location>
        <begin position="328"/>
        <end position="348"/>
    </location>
</feature>
<dbReference type="InterPro" id="IPR022703">
    <property type="entry name" value="DUF3533"/>
</dbReference>
<feature type="transmembrane region" description="Helical" evidence="2">
    <location>
        <begin position="386"/>
        <end position="405"/>
    </location>
</feature>
<keyword evidence="2" id="KW-0812">Transmembrane</keyword>
<dbReference type="GeneID" id="19160922"/>
<evidence type="ECO:0000256" key="2">
    <source>
        <dbReference type="SAM" id="Phobius"/>
    </source>
</evidence>
<dbReference type="AlphaFoldDB" id="W9Y7S0"/>
<sequence>MAPKIHRHELKLSHGPAWGGQRKTFLTSVAFSFVLLQLLFLANMSLLYGSQYRDAYRTHHMKVLAVDYDGGVVGESLLGAYRQLKGDTFPTLDIRPASEYPDYGTIKEAVCQGHFWAAVYSLSGASERLSAALQGGTAATSYNSSNAIRYVYNEARYPTTEAGYVTADLQQLIAASRTVYNQLNGTSAYGLVNQSDSAAIEAFLDPFTASSIDLKPTEQGTRVLYNTASVALSIVQQFFFIMAINGISNGLSLFSRLTVQTNGLIRLGFAATYTFIGSLCWTGYIWAYKEDWALTGGQFMLIWMLGWLFMHINFLILDTASVLIPMQFMPFFVLTWVILNITISLANFDQSPSFYKYGYALPAHNWYETFVTITSDGCYNRLYRNLPVLFAWFILGHLLVVPATVHRCRAANKQVEEEEKNKLERQRTHNSHREEKGADADGEGSNRHSADAESAETASTSDSDTLSARRTRSNSVAYGPSMPLAFAALSRRLTQNE</sequence>
<dbReference type="Proteomes" id="UP000019484">
    <property type="component" value="Unassembled WGS sequence"/>
</dbReference>
<feature type="compositionally biased region" description="Basic and acidic residues" evidence="1">
    <location>
        <begin position="419"/>
        <end position="451"/>
    </location>
</feature>
<dbReference type="InterPro" id="IPR053001">
    <property type="entry name" value="MNNG_permease-like"/>
</dbReference>
<proteinExistence type="predicted"/>
<keyword evidence="5" id="KW-1185">Reference proteome</keyword>
<dbReference type="RefSeq" id="XP_007725123.1">
    <property type="nucleotide sequence ID" value="XM_007726933.1"/>
</dbReference>
<dbReference type="OrthoDB" id="2140105at2759"/>
<feature type="transmembrane region" description="Helical" evidence="2">
    <location>
        <begin position="264"/>
        <end position="287"/>
    </location>
</feature>
<feature type="transmembrane region" description="Helical" evidence="2">
    <location>
        <begin position="25"/>
        <end position="48"/>
    </location>
</feature>
<dbReference type="PANTHER" id="PTHR34814:SF2">
    <property type="entry name" value="DUF3533 DOMAIN-CONTAINING PROTEIN"/>
    <property type="match status" value="1"/>
</dbReference>
<keyword evidence="2" id="KW-1133">Transmembrane helix</keyword>
<organism evidence="4 5">
    <name type="scientific">Capronia coronata CBS 617.96</name>
    <dbReference type="NCBI Taxonomy" id="1182541"/>
    <lineage>
        <taxon>Eukaryota</taxon>
        <taxon>Fungi</taxon>
        <taxon>Dikarya</taxon>
        <taxon>Ascomycota</taxon>
        <taxon>Pezizomycotina</taxon>
        <taxon>Eurotiomycetes</taxon>
        <taxon>Chaetothyriomycetidae</taxon>
        <taxon>Chaetothyriales</taxon>
        <taxon>Herpotrichiellaceae</taxon>
        <taxon>Capronia</taxon>
    </lineage>
</organism>
<dbReference type="HOGENOM" id="CLU_035734_0_0_1"/>
<gene>
    <name evidence="4" type="ORF">A1O1_06051</name>
</gene>
<reference evidence="4 5" key="1">
    <citation type="submission" date="2013-03" db="EMBL/GenBank/DDBJ databases">
        <title>The Genome Sequence of Capronia coronata CBS 617.96.</title>
        <authorList>
            <consortium name="The Broad Institute Genomics Platform"/>
            <person name="Cuomo C."/>
            <person name="de Hoog S."/>
            <person name="Gorbushina A."/>
            <person name="Walker B."/>
            <person name="Young S.K."/>
            <person name="Zeng Q."/>
            <person name="Gargeya S."/>
            <person name="Fitzgerald M."/>
            <person name="Haas B."/>
            <person name="Abouelleil A."/>
            <person name="Allen A.W."/>
            <person name="Alvarado L."/>
            <person name="Arachchi H.M."/>
            <person name="Berlin A.M."/>
            <person name="Chapman S.B."/>
            <person name="Gainer-Dewar J."/>
            <person name="Goldberg J."/>
            <person name="Griggs A."/>
            <person name="Gujja S."/>
            <person name="Hansen M."/>
            <person name="Howarth C."/>
            <person name="Imamovic A."/>
            <person name="Ireland A."/>
            <person name="Larimer J."/>
            <person name="McCowan C."/>
            <person name="Murphy C."/>
            <person name="Pearson M."/>
            <person name="Poon T.W."/>
            <person name="Priest M."/>
            <person name="Roberts A."/>
            <person name="Saif S."/>
            <person name="Shea T."/>
            <person name="Sisk P."/>
            <person name="Sykes S."/>
            <person name="Wortman J."/>
            <person name="Nusbaum C."/>
            <person name="Birren B."/>
        </authorList>
    </citation>
    <scope>NUCLEOTIDE SEQUENCE [LARGE SCALE GENOMIC DNA]</scope>
    <source>
        <strain evidence="4 5">CBS 617.96</strain>
    </source>
</reference>
<feature type="region of interest" description="Disordered" evidence="1">
    <location>
        <begin position="413"/>
        <end position="478"/>
    </location>
</feature>
<feature type="transmembrane region" description="Helical" evidence="2">
    <location>
        <begin position="299"/>
        <end position="316"/>
    </location>
</feature>
<evidence type="ECO:0000259" key="3">
    <source>
        <dbReference type="Pfam" id="PF12051"/>
    </source>
</evidence>
<dbReference type="EMBL" id="AMWN01000005">
    <property type="protein sequence ID" value="EXJ85685.1"/>
    <property type="molecule type" value="Genomic_DNA"/>
</dbReference>
<dbReference type="Pfam" id="PF12051">
    <property type="entry name" value="DUF3533"/>
    <property type="match status" value="1"/>
</dbReference>
<dbReference type="PANTHER" id="PTHR34814">
    <property type="entry name" value="NITROSOGUANIDINE RESISTANCE PROTEIN SNG1"/>
    <property type="match status" value="1"/>
</dbReference>
<dbReference type="STRING" id="1182541.W9Y7S0"/>
<feature type="compositionally biased region" description="Low complexity" evidence="1">
    <location>
        <begin position="455"/>
        <end position="468"/>
    </location>
</feature>
<dbReference type="eggNOG" id="ENOG502S0DZ">
    <property type="taxonomic scope" value="Eukaryota"/>
</dbReference>
<dbReference type="GO" id="GO:0016020">
    <property type="term" value="C:membrane"/>
    <property type="evidence" value="ECO:0007669"/>
    <property type="project" value="TreeGrafter"/>
</dbReference>
<protein>
    <recommendedName>
        <fullName evidence="3">DUF3533 domain-containing protein</fullName>
    </recommendedName>
</protein>
<evidence type="ECO:0000313" key="4">
    <source>
        <dbReference type="EMBL" id="EXJ85685.1"/>
    </source>
</evidence>
<evidence type="ECO:0000313" key="5">
    <source>
        <dbReference type="Proteomes" id="UP000019484"/>
    </source>
</evidence>
<keyword evidence="2" id="KW-0472">Membrane</keyword>
<name>W9Y7S0_9EURO</name>
<feature type="domain" description="DUF3533" evidence="3">
    <location>
        <begin position="33"/>
        <end position="396"/>
    </location>
</feature>
<comment type="caution">
    <text evidence="4">The sequence shown here is derived from an EMBL/GenBank/DDBJ whole genome shotgun (WGS) entry which is preliminary data.</text>
</comment>